<name>A0A317QFV5_9ACTN</name>
<accession>A0A317QFV5</accession>
<dbReference type="AlphaFoldDB" id="A0A317QFV5"/>
<sequence length="306" mass="31012">MSDQYGWQAARWPAPAPTTPAPVGARPGQATAAAVLAFVQAGLFLLLVLVVTIASVVGDGPGSEVGIAVLVTLAACALAGFDLLGGTWLLRGTGRTMLLVTSCVEAGLLGLLFLVALVDVSTGNPVDPGGDALGLVVVLLLLAVPVVRLVLVLQPRVAAWVAGRQRTRTGPPVWAPHLGQWVPGPAPAATSTAAAVATLVPVGVLALVATVALAVSGSSTVVVDDFGTGYTGSGVPSDPPSPGDADFDVRFDGDARDCHDGDMAACDDLYVETPVGDPYEEYGSTCGGRLDDETYGDCVRIFGPTD</sequence>
<protein>
    <submittedName>
        <fullName evidence="3">Uncharacterized protein</fullName>
    </submittedName>
</protein>
<dbReference type="EMBL" id="QGTX01000001">
    <property type="protein sequence ID" value="PWW21841.1"/>
    <property type="molecule type" value="Genomic_DNA"/>
</dbReference>
<reference evidence="4" key="1">
    <citation type="submission" date="2018-05" db="EMBL/GenBank/DDBJ databases">
        <authorList>
            <person name="Klenk H.-P."/>
            <person name="Huntemann M."/>
            <person name="Clum A."/>
            <person name="Pillay M."/>
            <person name="Palaniappan K."/>
            <person name="Varghese N."/>
            <person name="Mikhailova N."/>
            <person name="Stamatis D."/>
            <person name="Reddy T."/>
            <person name="Daum C."/>
            <person name="Shapiro N."/>
            <person name="Ivanova N."/>
            <person name="Kyrpides N."/>
            <person name="Woyke T."/>
        </authorList>
    </citation>
    <scope>NUCLEOTIDE SEQUENCE [LARGE SCALE GENOMIC DNA]</scope>
    <source>
        <strain evidence="4">DSM 45417</strain>
    </source>
</reference>
<organism evidence="3 4">
    <name type="scientific">Geodermatophilus normandii</name>
    <dbReference type="NCBI Taxonomy" id="1137989"/>
    <lineage>
        <taxon>Bacteria</taxon>
        <taxon>Bacillati</taxon>
        <taxon>Actinomycetota</taxon>
        <taxon>Actinomycetes</taxon>
        <taxon>Geodermatophilales</taxon>
        <taxon>Geodermatophilaceae</taxon>
        <taxon>Geodermatophilus</taxon>
    </lineage>
</organism>
<feature type="transmembrane region" description="Helical" evidence="2">
    <location>
        <begin position="97"/>
        <end position="120"/>
    </location>
</feature>
<feature type="transmembrane region" description="Helical" evidence="2">
    <location>
        <begin position="67"/>
        <end position="90"/>
    </location>
</feature>
<feature type="transmembrane region" description="Helical" evidence="2">
    <location>
        <begin position="32"/>
        <end position="55"/>
    </location>
</feature>
<dbReference type="OrthoDB" id="9766361at2"/>
<feature type="transmembrane region" description="Helical" evidence="2">
    <location>
        <begin position="132"/>
        <end position="151"/>
    </location>
</feature>
<keyword evidence="2" id="KW-0812">Transmembrane</keyword>
<dbReference type="Proteomes" id="UP000246661">
    <property type="component" value="Unassembled WGS sequence"/>
</dbReference>
<evidence type="ECO:0000256" key="1">
    <source>
        <dbReference type="SAM" id="MobiDB-lite"/>
    </source>
</evidence>
<evidence type="ECO:0000313" key="4">
    <source>
        <dbReference type="Proteomes" id="UP000246661"/>
    </source>
</evidence>
<keyword evidence="2" id="KW-0472">Membrane</keyword>
<comment type="caution">
    <text evidence="3">The sequence shown here is derived from an EMBL/GenBank/DDBJ whole genome shotgun (WGS) entry which is preliminary data.</text>
</comment>
<keyword evidence="2" id="KW-1133">Transmembrane helix</keyword>
<dbReference type="RefSeq" id="WP_110004599.1">
    <property type="nucleotide sequence ID" value="NZ_QGTX01000001.1"/>
</dbReference>
<evidence type="ECO:0000256" key="2">
    <source>
        <dbReference type="SAM" id="Phobius"/>
    </source>
</evidence>
<gene>
    <name evidence="3" type="ORF">JD79_00982</name>
</gene>
<keyword evidence="4" id="KW-1185">Reference proteome</keyword>
<feature type="region of interest" description="Disordered" evidence="1">
    <location>
        <begin position="1"/>
        <end position="23"/>
    </location>
</feature>
<proteinExistence type="predicted"/>
<evidence type="ECO:0000313" key="3">
    <source>
        <dbReference type="EMBL" id="PWW21841.1"/>
    </source>
</evidence>